<name>A0A6J7MBI5_9ZZZZ</name>
<evidence type="ECO:0000256" key="1">
    <source>
        <dbReference type="SAM" id="MobiDB-lite"/>
    </source>
</evidence>
<accession>A0A6J7MBI5</accession>
<sequence>MPHEGRMPNFTWVSPSFASSAVNTRSQAMAISRAPVKQNPFTLAIVTLGMPASAVVARRAGMSRISPIEPSMISRPASDLRSTPAENARPSPVSTTTRTLSSPASCSRVAASR</sequence>
<dbReference type="EMBL" id="CAFBON010000017">
    <property type="protein sequence ID" value="CAB4976692.1"/>
    <property type="molecule type" value="Genomic_DNA"/>
</dbReference>
<gene>
    <name evidence="2" type="ORF">UFOPK3954_00282</name>
</gene>
<feature type="region of interest" description="Disordered" evidence="1">
    <location>
        <begin position="67"/>
        <end position="113"/>
    </location>
</feature>
<proteinExistence type="predicted"/>
<evidence type="ECO:0000313" key="2">
    <source>
        <dbReference type="EMBL" id="CAB4976692.1"/>
    </source>
</evidence>
<reference evidence="2" key="1">
    <citation type="submission" date="2020-05" db="EMBL/GenBank/DDBJ databases">
        <authorList>
            <person name="Chiriac C."/>
            <person name="Salcher M."/>
            <person name="Ghai R."/>
            <person name="Kavagutti S V."/>
        </authorList>
    </citation>
    <scope>NUCLEOTIDE SEQUENCE</scope>
</reference>
<protein>
    <submittedName>
        <fullName evidence="2">Unannotated protein</fullName>
    </submittedName>
</protein>
<feature type="compositionally biased region" description="Polar residues" evidence="1">
    <location>
        <begin position="92"/>
        <end position="105"/>
    </location>
</feature>
<dbReference type="AlphaFoldDB" id="A0A6J7MBI5"/>
<organism evidence="2">
    <name type="scientific">freshwater metagenome</name>
    <dbReference type="NCBI Taxonomy" id="449393"/>
    <lineage>
        <taxon>unclassified sequences</taxon>
        <taxon>metagenomes</taxon>
        <taxon>ecological metagenomes</taxon>
    </lineage>
</organism>